<keyword evidence="2" id="KW-1185">Reference proteome</keyword>
<comment type="caution">
    <text evidence="1">The sequence shown here is derived from an EMBL/GenBank/DDBJ whole genome shotgun (WGS) entry which is preliminary data.</text>
</comment>
<name>A0A1R3L412_9ROSI</name>
<dbReference type="EMBL" id="AWUE01002062">
    <property type="protein sequence ID" value="OMP14093.1"/>
    <property type="molecule type" value="Genomic_DNA"/>
</dbReference>
<proteinExistence type="predicted"/>
<sequence>MTIYWVRELDISLRPINKQRVGALTKATLLI</sequence>
<protein>
    <submittedName>
        <fullName evidence="1">Uncharacterized protein</fullName>
    </submittedName>
</protein>
<evidence type="ECO:0000313" key="2">
    <source>
        <dbReference type="Proteomes" id="UP000187203"/>
    </source>
</evidence>
<evidence type="ECO:0000313" key="1">
    <source>
        <dbReference type="EMBL" id="OMP14093.1"/>
    </source>
</evidence>
<organism evidence="1 2">
    <name type="scientific">Corchorus olitorius</name>
    <dbReference type="NCBI Taxonomy" id="93759"/>
    <lineage>
        <taxon>Eukaryota</taxon>
        <taxon>Viridiplantae</taxon>
        <taxon>Streptophyta</taxon>
        <taxon>Embryophyta</taxon>
        <taxon>Tracheophyta</taxon>
        <taxon>Spermatophyta</taxon>
        <taxon>Magnoliopsida</taxon>
        <taxon>eudicotyledons</taxon>
        <taxon>Gunneridae</taxon>
        <taxon>Pentapetalae</taxon>
        <taxon>rosids</taxon>
        <taxon>malvids</taxon>
        <taxon>Malvales</taxon>
        <taxon>Malvaceae</taxon>
        <taxon>Grewioideae</taxon>
        <taxon>Apeibeae</taxon>
        <taxon>Corchorus</taxon>
    </lineage>
</organism>
<gene>
    <name evidence="1" type="ORF">COLO4_00309</name>
</gene>
<dbReference type="Proteomes" id="UP000187203">
    <property type="component" value="Unassembled WGS sequence"/>
</dbReference>
<reference evidence="2" key="1">
    <citation type="submission" date="2013-09" db="EMBL/GenBank/DDBJ databases">
        <title>Corchorus olitorius genome sequencing.</title>
        <authorList>
            <person name="Alam M."/>
            <person name="Haque M.S."/>
            <person name="Islam M.S."/>
            <person name="Emdad E.M."/>
            <person name="Islam M.M."/>
            <person name="Ahmed B."/>
            <person name="Halim A."/>
            <person name="Hossen Q.M.M."/>
            <person name="Hossain M.Z."/>
            <person name="Ahmed R."/>
            <person name="Khan M.M."/>
            <person name="Islam R."/>
            <person name="Rashid M.M."/>
            <person name="Khan S.A."/>
            <person name="Rahman M.S."/>
            <person name="Alam M."/>
            <person name="Yahiya A.S."/>
            <person name="Khan M.S."/>
            <person name="Azam M.S."/>
            <person name="Haque T."/>
            <person name="Lashkar M.Z.H."/>
            <person name="Akhand A.I."/>
            <person name="Morshed G."/>
            <person name="Roy S."/>
            <person name="Uddin K.S."/>
            <person name="Rabeya T."/>
            <person name="Hossain A.S."/>
            <person name="Chowdhury A."/>
            <person name="Snigdha A.R."/>
            <person name="Mortoza M.S."/>
            <person name="Matin S.A."/>
            <person name="Hoque S.M.E."/>
            <person name="Islam M.K."/>
            <person name="Roy D.K."/>
            <person name="Haider R."/>
            <person name="Moosa M.M."/>
            <person name="Elias S.M."/>
            <person name="Hasan A.M."/>
            <person name="Jahan S."/>
            <person name="Shafiuddin M."/>
            <person name="Mahmood N."/>
            <person name="Shommy N.S."/>
        </authorList>
    </citation>
    <scope>NUCLEOTIDE SEQUENCE [LARGE SCALE GENOMIC DNA]</scope>
    <source>
        <strain evidence="2">cv. O-4</strain>
    </source>
</reference>
<accession>A0A1R3L412</accession>
<dbReference type="AlphaFoldDB" id="A0A1R3L412"/>